<name>A0A0E3SL67_METBA</name>
<proteinExistence type="inferred from homology"/>
<evidence type="ECO:0000256" key="10">
    <source>
        <dbReference type="ARBA" id="ARBA00038276"/>
    </source>
</evidence>
<reference evidence="14" key="1">
    <citation type="submission" date="2014-07" db="EMBL/GenBank/DDBJ databases">
        <title>Methanogenic archaea and the global carbon cycle.</title>
        <authorList>
            <person name="Henriksen J.R."/>
            <person name="Luke J."/>
            <person name="Reinhart S."/>
            <person name="Benedict M.N."/>
            <person name="Youngblut N.D."/>
            <person name="Metcalf M.E."/>
            <person name="Whitaker R.J."/>
            <person name="Metcalf W.W."/>
        </authorList>
    </citation>
    <scope>NUCLEOTIDE SEQUENCE [LARGE SCALE GENOMIC DNA]</scope>
    <source>
        <strain evidence="14">3</strain>
    </source>
</reference>
<keyword evidence="8" id="KW-0460">Magnesium</keyword>
<evidence type="ECO:0000313" key="14">
    <source>
        <dbReference type="EMBL" id="AKB81438.1"/>
    </source>
</evidence>
<dbReference type="GO" id="GO:0005524">
    <property type="term" value="F:ATP binding"/>
    <property type="evidence" value="ECO:0007669"/>
    <property type="project" value="UniProtKB-KW"/>
</dbReference>
<dbReference type="PATRIC" id="fig|1434107.4.peg.1138"/>
<keyword evidence="6" id="KW-0547">Nucleotide-binding</keyword>
<dbReference type="OrthoDB" id="9287at2157"/>
<evidence type="ECO:0000256" key="12">
    <source>
        <dbReference type="ARBA" id="ARBA00048696"/>
    </source>
</evidence>
<comment type="catalytic activity">
    <reaction evidence="12">
        <text>L-tyrosyl-[protein] + ATP = O-(5'-adenylyl)-L-tyrosyl-[protein] + diphosphate</text>
        <dbReference type="Rhea" id="RHEA:54288"/>
        <dbReference type="Rhea" id="RHEA-COMP:10136"/>
        <dbReference type="Rhea" id="RHEA-COMP:13846"/>
        <dbReference type="ChEBI" id="CHEBI:30616"/>
        <dbReference type="ChEBI" id="CHEBI:33019"/>
        <dbReference type="ChEBI" id="CHEBI:46858"/>
        <dbReference type="ChEBI" id="CHEBI:83624"/>
        <dbReference type="EC" id="2.7.7.108"/>
    </reaction>
</comment>
<comment type="catalytic activity">
    <reaction evidence="11">
        <text>O-(5'-adenylyl)-L-tyrosyl-[protein] + ATP = O-[5'-(adenylyl-(5'-&gt;3')-adenylyl)]-L-tyrosyl-[protein] + diphosphate</text>
        <dbReference type="Rhea" id="RHEA:66528"/>
        <dbReference type="Rhea" id="RHEA-COMP:13846"/>
        <dbReference type="Rhea" id="RHEA-COMP:17046"/>
        <dbReference type="ChEBI" id="CHEBI:30616"/>
        <dbReference type="ChEBI" id="CHEBI:33019"/>
        <dbReference type="ChEBI" id="CHEBI:83624"/>
        <dbReference type="ChEBI" id="CHEBI:167160"/>
    </reaction>
</comment>
<dbReference type="Gene3D" id="3.30.460.10">
    <property type="entry name" value="Beta Polymerase, domain 2"/>
    <property type="match status" value="1"/>
</dbReference>
<protein>
    <recommendedName>
        <fullName evidence="9">protein adenylyltransferase</fullName>
        <ecNumber evidence="9">2.7.7.108</ecNumber>
    </recommendedName>
</protein>
<dbReference type="InterPro" id="IPR052038">
    <property type="entry name" value="Type-VII_TA_antitoxin"/>
</dbReference>
<keyword evidence="4" id="KW-0548">Nucleotidyltransferase</keyword>
<dbReference type="Pfam" id="PF01909">
    <property type="entry name" value="NTP_transf_2"/>
    <property type="match status" value="1"/>
</dbReference>
<dbReference type="Proteomes" id="UP000033066">
    <property type="component" value="Chromosome"/>
</dbReference>
<dbReference type="RefSeq" id="WP_048106780.1">
    <property type="nucleotide sequence ID" value="NZ_CP009517.1"/>
</dbReference>
<dbReference type="GO" id="GO:0070733">
    <property type="term" value="F:AMPylase activity"/>
    <property type="evidence" value="ECO:0007669"/>
    <property type="project" value="UniProtKB-EC"/>
</dbReference>
<keyword evidence="7" id="KW-0067">ATP-binding</keyword>
<dbReference type="HOGENOM" id="CLU_130257_10_0_2"/>
<evidence type="ECO:0000256" key="2">
    <source>
        <dbReference type="ARBA" id="ARBA00022649"/>
    </source>
</evidence>
<evidence type="ECO:0000256" key="11">
    <source>
        <dbReference type="ARBA" id="ARBA00047518"/>
    </source>
</evidence>
<gene>
    <name evidence="14" type="ORF">MSBR3_0860</name>
</gene>
<evidence type="ECO:0000256" key="4">
    <source>
        <dbReference type="ARBA" id="ARBA00022695"/>
    </source>
</evidence>
<keyword evidence="5" id="KW-0479">Metal-binding</keyword>
<dbReference type="SUPFAM" id="SSF81301">
    <property type="entry name" value="Nucleotidyltransferase"/>
    <property type="match status" value="1"/>
</dbReference>
<sequence>MTVNTVIKPSDKKAKDAASFSKILRQHLPRLTQEYNISYISYLGIFGSYIRSEQKEDSDLDILVEFSKEPDLLEFIGLKQELSEILGVEVDLVMKNALKPRIGKRILEEIVQI</sequence>
<evidence type="ECO:0000259" key="13">
    <source>
        <dbReference type="Pfam" id="PF01909"/>
    </source>
</evidence>
<organism evidence="14 15">
    <name type="scientific">Methanosarcina barkeri 3</name>
    <dbReference type="NCBI Taxonomy" id="1434107"/>
    <lineage>
        <taxon>Archaea</taxon>
        <taxon>Methanobacteriati</taxon>
        <taxon>Methanobacteriota</taxon>
        <taxon>Stenosarchaea group</taxon>
        <taxon>Methanomicrobia</taxon>
        <taxon>Methanosarcinales</taxon>
        <taxon>Methanosarcinaceae</taxon>
        <taxon>Methanosarcina</taxon>
    </lineage>
</organism>
<dbReference type="KEGG" id="mbak:MSBR3_0860"/>
<evidence type="ECO:0000256" key="1">
    <source>
        <dbReference type="ARBA" id="ARBA00001946"/>
    </source>
</evidence>
<dbReference type="GO" id="GO:0046872">
    <property type="term" value="F:metal ion binding"/>
    <property type="evidence" value="ECO:0007669"/>
    <property type="project" value="UniProtKB-KW"/>
</dbReference>
<dbReference type="InterPro" id="IPR002934">
    <property type="entry name" value="Polymerase_NTP_transf_dom"/>
</dbReference>
<evidence type="ECO:0000256" key="8">
    <source>
        <dbReference type="ARBA" id="ARBA00022842"/>
    </source>
</evidence>
<evidence type="ECO:0000256" key="7">
    <source>
        <dbReference type="ARBA" id="ARBA00022840"/>
    </source>
</evidence>
<evidence type="ECO:0000313" key="15">
    <source>
        <dbReference type="Proteomes" id="UP000033066"/>
    </source>
</evidence>
<keyword evidence="15" id="KW-1185">Reference proteome</keyword>
<dbReference type="InterPro" id="IPR043519">
    <property type="entry name" value="NT_sf"/>
</dbReference>
<dbReference type="GeneID" id="24788355"/>
<dbReference type="STRING" id="1434107.MSBR3_0860"/>
<accession>A0A0E3SL67</accession>
<evidence type="ECO:0000256" key="9">
    <source>
        <dbReference type="ARBA" id="ARBA00034531"/>
    </source>
</evidence>
<dbReference type="CDD" id="cd05403">
    <property type="entry name" value="NT_KNTase_like"/>
    <property type="match status" value="1"/>
</dbReference>
<evidence type="ECO:0000256" key="6">
    <source>
        <dbReference type="ARBA" id="ARBA00022741"/>
    </source>
</evidence>
<comment type="similarity">
    <text evidence="10">Belongs to the MntA antitoxin family.</text>
</comment>
<dbReference type="AlphaFoldDB" id="A0A0E3SL67"/>
<keyword evidence="3" id="KW-0808">Transferase</keyword>
<dbReference type="EMBL" id="CP009517">
    <property type="protein sequence ID" value="AKB81438.1"/>
    <property type="molecule type" value="Genomic_DNA"/>
</dbReference>
<dbReference type="PANTHER" id="PTHR33571">
    <property type="entry name" value="SSL8005 PROTEIN"/>
    <property type="match status" value="1"/>
</dbReference>
<comment type="cofactor">
    <cofactor evidence="1">
        <name>Mg(2+)</name>
        <dbReference type="ChEBI" id="CHEBI:18420"/>
    </cofactor>
</comment>
<feature type="domain" description="Polymerase nucleotidyl transferase" evidence="13">
    <location>
        <begin position="32"/>
        <end position="111"/>
    </location>
</feature>
<dbReference type="PANTHER" id="PTHR33571:SF19">
    <property type="entry name" value="PROTEIN ADENYLYLTRANSFERASE MJ0128-RELATED"/>
    <property type="match status" value="1"/>
</dbReference>
<evidence type="ECO:0000256" key="5">
    <source>
        <dbReference type="ARBA" id="ARBA00022723"/>
    </source>
</evidence>
<keyword evidence="2" id="KW-1277">Toxin-antitoxin system</keyword>
<dbReference type="EC" id="2.7.7.108" evidence="9"/>
<evidence type="ECO:0000256" key="3">
    <source>
        <dbReference type="ARBA" id="ARBA00022679"/>
    </source>
</evidence>